<dbReference type="Proteomes" id="UP001501231">
    <property type="component" value="Unassembled WGS sequence"/>
</dbReference>
<dbReference type="PANTHER" id="PTHR43639">
    <property type="entry name" value="OXIDOREDUCTASE, SHORT-CHAIN DEHYDROGENASE/REDUCTASE FAMILY (AFU_ORTHOLOGUE AFUA_5G02870)"/>
    <property type="match status" value="1"/>
</dbReference>
<protein>
    <submittedName>
        <fullName evidence="4">SDR family oxidoreductase</fullName>
    </submittedName>
</protein>
<comment type="caution">
    <text evidence="4">The sequence shown here is derived from an EMBL/GenBank/DDBJ whole genome shotgun (WGS) entry which is preliminary data.</text>
</comment>
<evidence type="ECO:0000256" key="1">
    <source>
        <dbReference type="ARBA" id="ARBA00006484"/>
    </source>
</evidence>
<dbReference type="EMBL" id="BAAARW010000039">
    <property type="protein sequence ID" value="GAA2454486.1"/>
    <property type="molecule type" value="Genomic_DNA"/>
</dbReference>
<feature type="domain" description="Ketoreductase" evidence="3">
    <location>
        <begin position="11"/>
        <end position="197"/>
    </location>
</feature>
<dbReference type="InterPro" id="IPR020904">
    <property type="entry name" value="Sc_DH/Rdtase_CS"/>
</dbReference>
<dbReference type="Pfam" id="PF13561">
    <property type="entry name" value="adh_short_C2"/>
    <property type="match status" value="1"/>
</dbReference>
<dbReference type="InterPro" id="IPR057326">
    <property type="entry name" value="KR_dom"/>
</dbReference>
<dbReference type="Gene3D" id="3.40.50.720">
    <property type="entry name" value="NAD(P)-binding Rossmann-like Domain"/>
    <property type="match status" value="1"/>
</dbReference>
<proteinExistence type="inferred from homology"/>
<accession>A0ABN3KE94</accession>
<keyword evidence="2" id="KW-0560">Oxidoreductase</keyword>
<dbReference type="NCBIfam" id="NF005559">
    <property type="entry name" value="PRK07231.1"/>
    <property type="match status" value="1"/>
</dbReference>
<reference evidence="4 5" key="1">
    <citation type="journal article" date="2019" name="Int. J. Syst. Evol. Microbiol.">
        <title>The Global Catalogue of Microorganisms (GCM) 10K type strain sequencing project: providing services to taxonomists for standard genome sequencing and annotation.</title>
        <authorList>
            <consortium name="The Broad Institute Genomics Platform"/>
            <consortium name="The Broad Institute Genome Sequencing Center for Infectious Disease"/>
            <person name="Wu L."/>
            <person name="Ma J."/>
        </authorList>
    </citation>
    <scope>NUCLEOTIDE SEQUENCE [LARGE SCALE GENOMIC DNA]</scope>
    <source>
        <strain evidence="4 5">JCM 3325</strain>
    </source>
</reference>
<name>A0ABN3KE94_9ACTN</name>
<dbReference type="InterPro" id="IPR036291">
    <property type="entry name" value="NAD(P)-bd_dom_sf"/>
</dbReference>
<dbReference type="PRINTS" id="PR00080">
    <property type="entry name" value="SDRFAMILY"/>
</dbReference>
<dbReference type="InterPro" id="IPR002347">
    <property type="entry name" value="SDR_fam"/>
</dbReference>
<dbReference type="SMART" id="SM00822">
    <property type="entry name" value="PKS_KR"/>
    <property type="match status" value="1"/>
</dbReference>
<dbReference type="PROSITE" id="PS00061">
    <property type="entry name" value="ADH_SHORT"/>
    <property type="match status" value="1"/>
</dbReference>
<dbReference type="PRINTS" id="PR00081">
    <property type="entry name" value="GDHRDH"/>
</dbReference>
<organism evidence="4 5">
    <name type="scientific">Actinomadura vinacea</name>
    <dbReference type="NCBI Taxonomy" id="115336"/>
    <lineage>
        <taxon>Bacteria</taxon>
        <taxon>Bacillati</taxon>
        <taxon>Actinomycetota</taxon>
        <taxon>Actinomycetes</taxon>
        <taxon>Streptosporangiales</taxon>
        <taxon>Thermomonosporaceae</taxon>
        <taxon>Actinomadura</taxon>
    </lineage>
</organism>
<sequence length="254" mass="26312">MEQAGLPLEGKVALVTGGSRGLGREMVLAFAGAGADVVIASRKAAGCEELAEEVRRTTGRRALPYAVHVGDWDGLTAMVDAVEEEFGRLDVLVNNAGIAPTYPSLEEVSEALFDKVVEVNLKGPFRLTALVGSRMARAGGGSIINVSSVASVRPTPGDLPYAAAKAGLNTLTAGFAGAFGPSVRVNTIMAGPFFTDISRGWDMETFQEMADRMPLGRGGEPHEVVGAALYFAGPASSFTTGAVLNVDGGQAVIR</sequence>
<dbReference type="PANTHER" id="PTHR43639:SF1">
    <property type="entry name" value="SHORT-CHAIN DEHYDROGENASE_REDUCTASE FAMILY PROTEIN"/>
    <property type="match status" value="1"/>
</dbReference>
<dbReference type="CDD" id="cd05233">
    <property type="entry name" value="SDR_c"/>
    <property type="match status" value="1"/>
</dbReference>
<dbReference type="SUPFAM" id="SSF51735">
    <property type="entry name" value="NAD(P)-binding Rossmann-fold domains"/>
    <property type="match status" value="1"/>
</dbReference>
<dbReference type="RefSeq" id="WP_344597398.1">
    <property type="nucleotide sequence ID" value="NZ_BAAARW010000039.1"/>
</dbReference>
<comment type="similarity">
    <text evidence="1">Belongs to the short-chain dehydrogenases/reductases (SDR) family.</text>
</comment>
<evidence type="ECO:0000313" key="5">
    <source>
        <dbReference type="Proteomes" id="UP001501231"/>
    </source>
</evidence>
<keyword evidence="5" id="KW-1185">Reference proteome</keyword>
<gene>
    <name evidence="4" type="ORF">GCM10010191_86780</name>
</gene>
<evidence type="ECO:0000259" key="3">
    <source>
        <dbReference type="SMART" id="SM00822"/>
    </source>
</evidence>
<evidence type="ECO:0000256" key="2">
    <source>
        <dbReference type="ARBA" id="ARBA00023002"/>
    </source>
</evidence>
<evidence type="ECO:0000313" key="4">
    <source>
        <dbReference type="EMBL" id="GAA2454486.1"/>
    </source>
</evidence>